<keyword evidence="8" id="KW-0175">Coiled coil</keyword>
<organism evidence="10 11">
    <name type="scientific">Roseivivax halotolerans</name>
    <dbReference type="NCBI Taxonomy" id="93684"/>
    <lineage>
        <taxon>Bacteria</taxon>
        <taxon>Pseudomonadati</taxon>
        <taxon>Pseudomonadota</taxon>
        <taxon>Alphaproteobacteria</taxon>
        <taxon>Rhodobacterales</taxon>
        <taxon>Roseobacteraceae</taxon>
        <taxon>Roseivivax</taxon>
    </lineage>
</organism>
<dbReference type="AlphaFoldDB" id="A0A1I5UNJ8"/>
<evidence type="ECO:0000256" key="2">
    <source>
        <dbReference type="ARBA" id="ARBA00007613"/>
    </source>
</evidence>
<evidence type="ECO:0000256" key="3">
    <source>
        <dbReference type="ARBA" id="ARBA00022448"/>
    </source>
</evidence>
<dbReference type="InterPro" id="IPR051906">
    <property type="entry name" value="TolC-like"/>
</dbReference>
<evidence type="ECO:0000256" key="8">
    <source>
        <dbReference type="SAM" id="Coils"/>
    </source>
</evidence>
<sequence length="428" mass="44327">MKRRTGQRAAVLLVATATLAGCAGLPVPEVATRFAAAPGTEAPGATPADVGIVEALSARSGGFVPGSSYDRIAAAALSSGAQVETAELEAARLRETAAGRNWLPTIGPTVSLTSLGDVAADLVVNQVLFDNGRKRAKRDLARAEVDAAAVRLVESADERVARAIGLHLDAEEGREAAAHFERAHKDMAHFEWIMAERVAGGVSNPSDLTVLRQKLARIAADRDRARDSAVEAKAQFERLAPGAATDGIGTLSGTNASAPPVAVLAARADKARVAAEAEIARSGFLPGLSAELSARSGQGGLSAAIPNGLGLGTGASLKAGKADIAAAEERIVAAQEDHGLEVARLTSEIEATRRQLSEAEGLAQQAKGNLDLFQRQYEGGQRRVMEVVGVYETWSDAMSQAITLKYALARAELRLAALQGGLAAGDRV</sequence>
<comment type="similarity">
    <text evidence="2">Belongs to the outer membrane factor (OMF) (TC 1.B.17) family.</text>
</comment>
<keyword evidence="11" id="KW-1185">Reference proteome</keyword>
<evidence type="ECO:0000256" key="4">
    <source>
        <dbReference type="ARBA" id="ARBA00022452"/>
    </source>
</evidence>
<dbReference type="GO" id="GO:0015288">
    <property type="term" value="F:porin activity"/>
    <property type="evidence" value="ECO:0007669"/>
    <property type="project" value="TreeGrafter"/>
</dbReference>
<dbReference type="EMBL" id="FOXV01000001">
    <property type="protein sequence ID" value="SFP96789.1"/>
    <property type="molecule type" value="Genomic_DNA"/>
</dbReference>
<keyword evidence="4" id="KW-1134">Transmembrane beta strand</keyword>
<evidence type="ECO:0000256" key="6">
    <source>
        <dbReference type="ARBA" id="ARBA00023136"/>
    </source>
</evidence>
<comment type="subcellular location">
    <subcellularLocation>
        <location evidence="1">Cell outer membrane</location>
    </subcellularLocation>
</comment>
<dbReference type="PROSITE" id="PS51257">
    <property type="entry name" value="PROKAR_LIPOPROTEIN"/>
    <property type="match status" value="1"/>
</dbReference>
<keyword evidence="7" id="KW-0998">Cell outer membrane</keyword>
<reference evidence="11" key="1">
    <citation type="submission" date="2016-10" db="EMBL/GenBank/DDBJ databases">
        <authorList>
            <person name="Varghese N."/>
            <person name="Submissions S."/>
        </authorList>
    </citation>
    <scope>NUCLEOTIDE SEQUENCE [LARGE SCALE GENOMIC DNA]</scope>
    <source>
        <strain evidence="11">JCM 10271</strain>
    </source>
</reference>
<feature type="signal peptide" evidence="9">
    <location>
        <begin position="1"/>
        <end position="20"/>
    </location>
</feature>
<evidence type="ECO:0000313" key="10">
    <source>
        <dbReference type="EMBL" id="SFP96789.1"/>
    </source>
</evidence>
<dbReference type="Gene3D" id="1.20.1600.10">
    <property type="entry name" value="Outer membrane efflux proteins (OEP)"/>
    <property type="match status" value="1"/>
</dbReference>
<gene>
    <name evidence="10" type="ORF">SAMN05421853_10178</name>
</gene>
<evidence type="ECO:0000256" key="1">
    <source>
        <dbReference type="ARBA" id="ARBA00004442"/>
    </source>
</evidence>
<dbReference type="STRING" id="93684.SAMN05421853_10178"/>
<evidence type="ECO:0000256" key="9">
    <source>
        <dbReference type="SAM" id="SignalP"/>
    </source>
</evidence>
<dbReference type="Proteomes" id="UP000243106">
    <property type="component" value="Unassembled WGS sequence"/>
</dbReference>
<dbReference type="PANTHER" id="PTHR30026">
    <property type="entry name" value="OUTER MEMBRANE PROTEIN TOLC"/>
    <property type="match status" value="1"/>
</dbReference>
<dbReference type="Pfam" id="PF02321">
    <property type="entry name" value="OEP"/>
    <property type="match status" value="1"/>
</dbReference>
<evidence type="ECO:0000256" key="5">
    <source>
        <dbReference type="ARBA" id="ARBA00022692"/>
    </source>
</evidence>
<keyword evidence="9" id="KW-0732">Signal</keyword>
<evidence type="ECO:0000256" key="7">
    <source>
        <dbReference type="ARBA" id="ARBA00023237"/>
    </source>
</evidence>
<dbReference type="InterPro" id="IPR003423">
    <property type="entry name" value="OMP_efflux"/>
</dbReference>
<evidence type="ECO:0000313" key="11">
    <source>
        <dbReference type="Proteomes" id="UP000243106"/>
    </source>
</evidence>
<feature type="coiled-coil region" evidence="8">
    <location>
        <begin position="317"/>
        <end position="376"/>
    </location>
</feature>
<feature type="chain" id="PRO_5017371731" evidence="9">
    <location>
        <begin position="21"/>
        <end position="428"/>
    </location>
</feature>
<keyword evidence="3" id="KW-0813">Transport</keyword>
<accession>A0A1I5UNJ8</accession>
<protein>
    <submittedName>
        <fullName evidence="10">Outer membrane protein, adhesin transport system</fullName>
    </submittedName>
</protein>
<keyword evidence="5" id="KW-0812">Transmembrane</keyword>
<proteinExistence type="inferred from homology"/>
<name>A0A1I5UNJ8_9RHOB</name>
<dbReference type="SUPFAM" id="SSF56954">
    <property type="entry name" value="Outer membrane efflux proteins (OEP)"/>
    <property type="match status" value="1"/>
</dbReference>
<dbReference type="PANTHER" id="PTHR30026:SF22">
    <property type="entry name" value="OUTER MEMBRANE EFFLUX PROTEIN"/>
    <property type="match status" value="1"/>
</dbReference>
<dbReference type="GO" id="GO:0009279">
    <property type="term" value="C:cell outer membrane"/>
    <property type="evidence" value="ECO:0007669"/>
    <property type="project" value="UniProtKB-SubCell"/>
</dbReference>
<dbReference type="GO" id="GO:0015562">
    <property type="term" value="F:efflux transmembrane transporter activity"/>
    <property type="evidence" value="ECO:0007669"/>
    <property type="project" value="InterPro"/>
</dbReference>
<dbReference type="RefSeq" id="WP_093008822.1">
    <property type="nucleotide sequence ID" value="NZ_FOXV01000001.1"/>
</dbReference>
<keyword evidence="6" id="KW-0472">Membrane</keyword>
<dbReference type="GO" id="GO:1990281">
    <property type="term" value="C:efflux pump complex"/>
    <property type="evidence" value="ECO:0007669"/>
    <property type="project" value="TreeGrafter"/>
</dbReference>